<accession>A0A0B2QX05</accession>
<dbReference type="InterPro" id="IPR017907">
    <property type="entry name" value="Znf_RING_CS"/>
</dbReference>
<feature type="compositionally biased region" description="Acidic residues" evidence="5">
    <location>
        <begin position="152"/>
        <end position="161"/>
    </location>
</feature>
<keyword evidence="2 4" id="KW-0863">Zinc-finger</keyword>
<evidence type="ECO:0000256" key="5">
    <source>
        <dbReference type="SAM" id="MobiDB-lite"/>
    </source>
</evidence>
<dbReference type="PANTHER" id="PTHR46537:SF1">
    <property type="entry name" value="E3 UBIQUITIN-PROTEIN LIGASE RING1B-RELATED"/>
    <property type="match status" value="1"/>
</dbReference>
<evidence type="ECO:0000259" key="6">
    <source>
        <dbReference type="PROSITE" id="PS50089"/>
    </source>
</evidence>
<dbReference type="InterPro" id="IPR044592">
    <property type="entry name" value="RING1A/B"/>
</dbReference>
<evidence type="ECO:0000256" key="1">
    <source>
        <dbReference type="ARBA" id="ARBA00022723"/>
    </source>
</evidence>
<keyword evidence="1" id="KW-0479">Metal-binding</keyword>
<evidence type="ECO:0000256" key="2">
    <source>
        <dbReference type="ARBA" id="ARBA00022771"/>
    </source>
</evidence>
<dbReference type="Proteomes" id="UP000053555">
    <property type="component" value="Unassembled WGS sequence"/>
</dbReference>
<feature type="region of interest" description="Disordered" evidence="5">
    <location>
        <begin position="112"/>
        <end position="251"/>
    </location>
</feature>
<proteinExistence type="predicted"/>
<dbReference type="PROSITE" id="PS50089">
    <property type="entry name" value="ZF_RING_2"/>
    <property type="match status" value="1"/>
</dbReference>
<dbReference type="GO" id="GO:0008270">
    <property type="term" value="F:zinc ion binding"/>
    <property type="evidence" value="ECO:0007669"/>
    <property type="project" value="UniProtKB-KW"/>
</dbReference>
<dbReference type="SMART" id="SM00184">
    <property type="entry name" value="RING"/>
    <property type="match status" value="1"/>
</dbReference>
<feature type="domain" description="RING-type" evidence="6">
    <location>
        <begin position="15"/>
        <end position="55"/>
    </location>
</feature>
<dbReference type="EMBL" id="KN655499">
    <property type="protein sequence ID" value="KHN24283.1"/>
    <property type="molecule type" value="Genomic_DNA"/>
</dbReference>
<dbReference type="PANTHER" id="PTHR46537">
    <property type="entry name" value="OS11G0578200 PROTEIN"/>
    <property type="match status" value="1"/>
</dbReference>
<feature type="non-terminal residue" evidence="7">
    <location>
        <position position="1"/>
    </location>
</feature>
<evidence type="ECO:0000256" key="3">
    <source>
        <dbReference type="ARBA" id="ARBA00022833"/>
    </source>
</evidence>
<dbReference type="CDD" id="cd16531">
    <property type="entry name" value="RING-HC_RING1-like"/>
    <property type="match status" value="1"/>
</dbReference>
<keyword evidence="3" id="KW-0862">Zinc</keyword>
<feature type="compositionally biased region" description="Basic and acidic residues" evidence="5">
    <location>
        <begin position="162"/>
        <end position="178"/>
    </location>
</feature>
<dbReference type="InterPro" id="IPR001841">
    <property type="entry name" value="Znf_RING"/>
</dbReference>
<name>A0A0B2QX05_GLYSO</name>
<evidence type="ECO:0000256" key="4">
    <source>
        <dbReference type="PROSITE-ProRule" id="PRU00175"/>
    </source>
</evidence>
<gene>
    <name evidence="7" type="ORF">glysoja_044472</name>
</gene>
<dbReference type="Gene3D" id="3.30.40.10">
    <property type="entry name" value="Zinc/RING finger domain, C3HC4 (zinc finger)"/>
    <property type="match status" value="1"/>
</dbReference>
<organism evidence="7">
    <name type="scientific">Glycine soja</name>
    <name type="common">Wild soybean</name>
    <dbReference type="NCBI Taxonomy" id="3848"/>
    <lineage>
        <taxon>Eukaryota</taxon>
        <taxon>Viridiplantae</taxon>
        <taxon>Streptophyta</taxon>
        <taxon>Embryophyta</taxon>
        <taxon>Tracheophyta</taxon>
        <taxon>Spermatophyta</taxon>
        <taxon>Magnoliopsida</taxon>
        <taxon>eudicotyledons</taxon>
        <taxon>Gunneridae</taxon>
        <taxon>Pentapetalae</taxon>
        <taxon>rosids</taxon>
        <taxon>fabids</taxon>
        <taxon>Fabales</taxon>
        <taxon>Fabaceae</taxon>
        <taxon>Papilionoideae</taxon>
        <taxon>50 kb inversion clade</taxon>
        <taxon>NPAAA clade</taxon>
        <taxon>indigoferoid/millettioid clade</taxon>
        <taxon>Phaseoleae</taxon>
        <taxon>Glycine</taxon>
        <taxon>Glycine subgen. Soja</taxon>
    </lineage>
</organism>
<dbReference type="Pfam" id="PF13923">
    <property type="entry name" value="zf-C3HC4_2"/>
    <property type="match status" value="1"/>
</dbReference>
<dbReference type="PROSITE" id="PS00518">
    <property type="entry name" value="ZF_RING_1"/>
    <property type="match status" value="1"/>
</dbReference>
<feature type="compositionally biased region" description="Polar residues" evidence="5">
    <location>
        <begin position="127"/>
        <end position="151"/>
    </location>
</feature>
<sequence length="387" mass="43955">YVFVELLEIRKEVQCPICLGIIKKTRTVMECLHRFCRECIDKSMRLGNNECPACRTHCASRRSLRDDPNYDALIAALYPNIEKYEIEELQFCEEDKNRNKQIQASIAKVAQRQSEALVKRRRDTPGSFVTRSQRNQQNVLSRRQNQVIDNQGSEDNEDENDNNEKDSSSTDERCTELRQRRRKRQTRGRPSQPSSSTASPDGGCIESDMDIRISSRPVSKPQKLTWGGGGFRSHTRHGSGNGSNSKSSRSSRMAKLVDYLRSLNENTDELDVHLILLSLDKQSTPSLQQPHLCCRPTLSVKHLCEYVAHQTPLPVEEVEILAVKGCCSTVCDKSFDETSSSDELTTLVIDPSKDELETLQGHESLAGIKSKCISKREHLILAYRRKE</sequence>
<reference evidence="7" key="1">
    <citation type="submission" date="2014-07" db="EMBL/GenBank/DDBJ databases">
        <title>Identification of a novel salt tolerance gene in wild soybean by whole-genome sequencing.</title>
        <authorList>
            <person name="Lam H.-M."/>
            <person name="Qi X."/>
            <person name="Li M.-W."/>
            <person name="Liu X."/>
            <person name="Xie M."/>
            <person name="Ni M."/>
            <person name="Xu X."/>
        </authorList>
    </citation>
    <scope>NUCLEOTIDE SEQUENCE [LARGE SCALE GENOMIC DNA]</scope>
    <source>
        <tissue evidence="7">Root</tissue>
    </source>
</reference>
<dbReference type="InterPro" id="IPR013083">
    <property type="entry name" value="Znf_RING/FYVE/PHD"/>
</dbReference>
<dbReference type="SUPFAM" id="SSF57850">
    <property type="entry name" value="RING/U-box"/>
    <property type="match status" value="1"/>
</dbReference>
<feature type="compositionally biased region" description="Low complexity" evidence="5">
    <location>
        <begin position="242"/>
        <end position="251"/>
    </location>
</feature>
<protein>
    <submittedName>
        <fullName evidence="7">Putative E3 ubiquitin-protein ligase RING1a</fullName>
    </submittedName>
</protein>
<evidence type="ECO:0000313" key="7">
    <source>
        <dbReference type="EMBL" id="KHN24283.1"/>
    </source>
</evidence>
<dbReference type="AlphaFoldDB" id="A0A0B2QX05"/>